<comment type="function">
    <text evidence="12">Bifunctional DNA N-glycosylase with associated apurinic/apyrimidinic (AP) lyase function that catalyzes the first step in base excision repair (BER), the primary repair pathway for the repair of oxidative DNA damage. The DNA N-glycosylase activity releases the damaged DNA base from DNA by cleaving the N-glycosidic bond, leaving an AP site. The AP lyase activity cleaves the phosphodiester bond 3' to the AP site by a beta-elimination. Primarily recognizes and repairs oxidative base damage of pyrimidines.</text>
</comment>
<dbReference type="GO" id="GO:0000703">
    <property type="term" value="F:oxidized pyrimidine nucleobase lesion DNA N-glycosylase activity"/>
    <property type="evidence" value="ECO:0007669"/>
    <property type="project" value="UniProtKB-UniRule"/>
</dbReference>
<evidence type="ECO:0000256" key="5">
    <source>
        <dbReference type="ARBA" id="ARBA00022801"/>
    </source>
</evidence>
<dbReference type="HAMAP" id="MF_03183">
    <property type="entry name" value="Endonuclease_III_Nth"/>
    <property type="match status" value="1"/>
</dbReference>
<comment type="catalytic activity">
    <reaction evidence="11 12">
        <text>2'-deoxyribonucleotide-(2'-deoxyribose 5'-phosphate)-2'-deoxyribonucleotide-DNA = a 3'-end 2'-deoxyribonucleotide-(2,3-dehydro-2,3-deoxyribose 5'-phosphate)-DNA + a 5'-end 5'-phospho-2'-deoxyribonucleoside-DNA + H(+)</text>
        <dbReference type="Rhea" id="RHEA:66592"/>
        <dbReference type="Rhea" id="RHEA-COMP:13180"/>
        <dbReference type="Rhea" id="RHEA-COMP:16897"/>
        <dbReference type="Rhea" id="RHEA-COMP:17067"/>
        <dbReference type="ChEBI" id="CHEBI:15378"/>
        <dbReference type="ChEBI" id="CHEBI:136412"/>
        <dbReference type="ChEBI" id="CHEBI:157695"/>
        <dbReference type="ChEBI" id="CHEBI:167181"/>
        <dbReference type="EC" id="4.2.99.18"/>
    </reaction>
</comment>
<dbReference type="Pfam" id="PF00730">
    <property type="entry name" value="HhH-GPD"/>
    <property type="match status" value="1"/>
</dbReference>
<dbReference type="Proteomes" id="UP000015241">
    <property type="component" value="Unassembled WGS sequence"/>
</dbReference>
<dbReference type="OrthoDB" id="2099276at2759"/>
<evidence type="ECO:0000313" key="15">
    <source>
        <dbReference type="EMBL" id="EPS98387.1"/>
    </source>
</evidence>
<evidence type="ECO:0000256" key="13">
    <source>
        <dbReference type="SAM" id="MobiDB-lite"/>
    </source>
</evidence>
<evidence type="ECO:0000313" key="16">
    <source>
        <dbReference type="Proteomes" id="UP000015241"/>
    </source>
</evidence>
<evidence type="ECO:0000256" key="1">
    <source>
        <dbReference type="ARBA" id="ARBA00008343"/>
    </source>
</evidence>
<dbReference type="SMART" id="SM00478">
    <property type="entry name" value="ENDO3c"/>
    <property type="match status" value="1"/>
</dbReference>
<dbReference type="PANTHER" id="PTHR43286:SF1">
    <property type="entry name" value="ENDONUCLEASE III-LIKE PROTEIN 1"/>
    <property type="match status" value="1"/>
</dbReference>
<organism evidence="15 16">
    <name type="scientific">Fomitopsis schrenkii</name>
    <name type="common">Brown rot fungus</name>
    <dbReference type="NCBI Taxonomy" id="2126942"/>
    <lineage>
        <taxon>Eukaryota</taxon>
        <taxon>Fungi</taxon>
        <taxon>Dikarya</taxon>
        <taxon>Basidiomycota</taxon>
        <taxon>Agaricomycotina</taxon>
        <taxon>Agaricomycetes</taxon>
        <taxon>Polyporales</taxon>
        <taxon>Fomitopsis</taxon>
    </lineage>
</organism>
<dbReference type="InterPro" id="IPR003265">
    <property type="entry name" value="HhH-GPD_domain"/>
</dbReference>
<keyword evidence="8 12" id="KW-0234">DNA repair</keyword>
<keyword evidence="2" id="KW-0004">4Fe-4S</keyword>
<keyword evidence="10 12" id="KW-0326">Glycosidase</keyword>
<dbReference type="InterPro" id="IPR004036">
    <property type="entry name" value="Endonuclease-III-like_CS2"/>
</dbReference>
<dbReference type="PROSITE" id="PS01155">
    <property type="entry name" value="ENDONUCLEASE_III_2"/>
    <property type="match status" value="1"/>
</dbReference>
<keyword evidence="3" id="KW-0479">Metal-binding</keyword>
<reference evidence="15 16" key="1">
    <citation type="journal article" date="2012" name="Science">
        <title>The Paleozoic origin of enzymatic lignin decomposition reconstructed from 31 fungal genomes.</title>
        <authorList>
            <person name="Floudas D."/>
            <person name="Binder M."/>
            <person name="Riley R."/>
            <person name="Barry K."/>
            <person name="Blanchette R.A."/>
            <person name="Henrissat B."/>
            <person name="Martinez A.T."/>
            <person name="Otillar R."/>
            <person name="Spatafora J.W."/>
            <person name="Yadav J.S."/>
            <person name="Aerts A."/>
            <person name="Benoit I."/>
            <person name="Boyd A."/>
            <person name="Carlson A."/>
            <person name="Copeland A."/>
            <person name="Coutinho P.M."/>
            <person name="de Vries R.P."/>
            <person name="Ferreira P."/>
            <person name="Findley K."/>
            <person name="Foster B."/>
            <person name="Gaskell J."/>
            <person name="Glotzer D."/>
            <person name="Gorecki P."/>
            <person name="Heitman J."/>
            <person name="Hesse C."/>
            <person name="Hori C."/>
            <person name="Igarashi K."/>
            <person name="Jurgens J.A."/>
            <person name="Kallen N."/>
            <person name="Kersten P."/>
            <person name="Kohler A."/>
            <person name="Kuees U."/>
            <person name="Kumar T.K.A."/>
            <person name="Kuo A."/>
            <person name="LaButti K."/>
            <person name="Larrondo L.F."/>
            <person name="Lindquist E."/>
            <person name="Ling A."/>
            <person name="Lombard V."/>
            <person name="Lucas S."/>
            <person name="Lundell T."/>
            <person name="Martin R."/>
            <person name="McLaughlin D.J."/>
            <person name="Morgenstern I."/>
            <person name="Morin E."/>
            <person name="Murat C."/>
            <person name="Nagy L.G."/>
            <person name="Nolan M."/>
            <person name="Ohm R.A."/>
            <person name="Patyshakuliyeva A."/>
            <person name="Rokas A."/>
            <person name="Ruiz-Duenas F.J."/>
            <person name="Sabat G."/>
            <person name="Salamov A."/>
            <person name="Samejima M."/>
            <person name="Schmutz J."/>
            <person name="Slot J.C."/>
            <person name="St John F."/>
            <person name="Stenlid J."/>
            <person name="Sun H."/>
            <person name="Sun S."/>
            <person name="Syed K."/>
            <person name="Tsang A."/>
            <person name="Wiebenga A."/>
            <person name="Young D."/>
            <person name="Pisabarro A."/>
            <person name="Eastwood D.C."/>
            <person name="Martin F."/>
            <person name="Cullen D."/>
            <person name="Grigoriev I.V."/>
            <person name="Hibbett D.S."/>
        </authorList>
    </citation>
    <scope>NUCLEOTIDE SEQUENCE</scope>
    <source>
        <strain evidence="16">FP-58527</strain>
    </source>
</reference>
<dbReference type="InterPro" id="IPR000445">
    <property type="entry name" value="HhH_motif"/>
</dbReference>
<dbReference type="GO" id="GO:0140078">
    <property type="term" value="F:class I DNA-(apurinic or apyrimidinic site) endonuclease activity"/>
    <property type="evidence" value="ECO:0007669"/>
    <property type="project" value="UniProtKB-EC"/>
</dbReference>
<dbReference type="InterPro" id="IPR023170">
    <property type="entry name" value="HhH_base_excis_C"/>
</dbReference>
<sequence>MKRSASPGLSLLQASEQLRGGSVSTLTPTPESSHAPLRRSKRIKTEHDAERVTTADLATLVKVEDTEETTLQLVNSAPPSTGKGASAKRKPSVRVKKEGSVSPKKQKPIVQALETPHPTPARWSEAYNAIREMRSRIVAPVDTMGCNRAQLEETVPQNMRFATLISLMLSSQTRDETTFAAVGNLRAAVGGSLSVDAILKADESVIAEAICKVGFWRRKTQYIKQATQRLRDDFDSDVPKTVDELCSLPGVGPKMAFLCLQDAWKLNAGIGVDVHVHRITNRLGWHKPPTKTPEETRLNLQSWLPLELHPEINALLVGFGQTICLPVGTRCDDCELSNGLCPSARKGKSKSKRVLVAATHEAGPKVEIALETDTVAAPCDASSPLSEVST</sequence>
<dbReference type="GO" id="GO:0003677">
    <property type="term" value="F:DNA binding"/>
    <property type="evidence" value="ECO:0007669"/>
    <property type="project" value="UniProtKB-UniRule"/>
</dbReference>
<dbReference type="GO" id="GO:0005739">
    <property type="term" value="C:mitochondrion"/>
    <property type="evidence" value="ECO:0007669"/>
    <property type="project" value="UniProtKB-SubCell"/>
</dbReference>
<name>S8E0S6_FOMSC</name>
<gene>
    <name evidence="12" type="primary">NTH1</name>
    <name evidence="15" type="ORF">FOMPIDRAFT_1165510</name>
</gene>
<evidence type="ECO:0000256" key="4">
    <source>
        <dbReference type="ARBA" id="ARBA00022763"/>
    </source>
</evidence>
<dbReference type="GO" id="GO:0006285">
    <property type="term" value="P:base-excision repair, AP site formation"/>
    <property type="evidence" value="ECO:0007669"/>
    <property type="project" value="UniProtKB-UniRule"/>
</dbReference>
<evidence type="ECO:0000256" key="6">
    <source>
        <dbReference type="ARBA" id="ARBA00023004"/>
    </source>
</evidence>
<keyword evidence="6" id="KW-0408">Iron</keyword>
<evidence type="ECO:0000256" key="3">
    <source>
        <dbReference type="ARBA" id="ARBA00022723"/>
    </source>
</evidence>
<evidence type="ECO:0000259" key="14">
    <source>
        <dbReference type="SMART" id="SM00478"/>
    </source>
</evidence>
<dbReference type="EMBL" id="KE504166">
    <property type="protein sequence ID" value="EPS98387.1"/>
    <property type="molecule type" value="Genomic_DNA"/>
</dbReference>
<keyword evidence="12" id="KW-0539">Nucleus</keyword>
<dbReference type="InParanoid" id="S8E0S6"/>
<evidence type="ECO:0000256" key="7">
    <source>
        <dbReference type="ARBA" id="ARBA00023014"/>
    </source>
</evidence>
<dbReference type="Pfam" id="PF00633">
    <property type="entry name" value="HHH"/>
    <property type="match status" value="1"/>
</dbReference>
<dbReference type="InterPro" id="IPR030841">
    <property type="entry name" value="NTH1"/>
</dbReference>
<keyword evidence="16" id="KW-1185">Reference proteome</keyword>
<keyword evidence="7" id="KW-0411">Iron-sulfur</keyword>
<proteinExistence type="inferred from homology"/>
<feature type="region of interest" description="Disordered" evidence="13">
    <location>
        <begin position="1"/>
        <end position="51"/>
    </location>
</feature>
<dbReference type="GO" id="GO:0005634">
    <property type="term" value="C:nucleus"/>
    <property type="evidence" value="ECO:0007669"/>
    <property type="project" value="UniProtKB-SubCell"/>
</dbReference>
<evidence type="ECO:0000256" key="8">
    <source>
        <dbReference type="ARBA" id="ARBA00023204"/>
    </source>
</evidence>
<dbReference type="Gene3D" id="1.10.340.30">
    <property type="entry name" value="Hypothetical protein, domain 2"/>
    <property type="match status" value="1"/>
</dbReference>
<accession>S8E0S6</accession>
<evidence type="ECO:0000256" key="11">
    <source>
        <dbReference type="ARBA" id="ARBA00044632"/>
    </source>
</evidence>
<feature type="domain" description="HhH-GPD" evidence="14">
    <location>
        <begin position="169"/>
        <end position="322"/>
    </location>
</feature>
<feature type="region of interest" description="Disordered" evidence="13">
    <location>
        <begin position="72"/>
        <end position="106"/>
    </location>
</feature>
<evidence type="ECO:0000256" key="12">
    <source>
        <dbReference type="HAMAP-Rule" id="MF_03183"/>
    </source>
</evidence>
<dbReference type="FunFam" id="1.10.340.30:FF:000005">
    <property type="entry name" value="Endonuclease III-like protein 1"/>
    <property type="match status" value="1"/>
</dbReference>
<dbReference type="Gene3D" id="1.10.1670.10">
    <property type="entry name" value="Helix-hairpin-Helix base-excision DNA repair enzymes (C-terminal)"/>
    <property type="match status" value="1"/>
</dbReference>
<dbReference type="PANTHER" id="PTHR43286">
    <property type="entry name" value="ENDONUCLEASE III-LIKE PROTEIN 1"/>
    <property type="match status" value="1"/>
</dbReference>
<dbReference type="STRING" id="743788.S8E0S6"/>
<dbReference type="AlphaFoldDB" id="S8E0S6"/>
<keyword evidence="12" id="KW-0496">Mitochondrion</keyword>
<dbReference type="EC" id="3.2.2.-" evidence="12"/>
<comment type="subcellular location">
    <subcellularLocation>
        <location evidence="12">Nucleus</location>
    </subcellularLocation>
    <subcellularLocation>
        <location evidence="12">Mitochondrion</location>
    </subcellularLocation>
</comment>
<dbReference type="GO" id="GO:0046872">
    <property type="term" value="F:metal ion binding"/>
    <property type="evidence" value="ECO:0007669"/>
    <property type="project" value="UniProtKB-KW"/>
</dbReference>
<protein>
    <recommendedName>
        <fullName evidence="12">Endonuclease III homolog</fullName>
        <ecNumber evidence="12">3.2.2.-</ecNumber>
        <ecNumber evidence="12">4.2.99.18</ecNumber>
    </recommendedName>
    <alternativeName>
        <fullName evidence="12">Bifunctional DNA N-glycosylase/DNA-(apurinic or apyrimidinic site) lyase</fullName>
        <shortName evidence="12">DNA glycosylase/AP lyase</shortName>
    </alternativeName>
</protein>
<dbReference type="GO" id="GO:0006289">
    <property type="term" value="P:nucleotide-excision repair"/>
    <property type="evidence" value="ECO:0007669"/>
    <property type="project" value="TreeGrafter"/>
</dbReference>
<evidence type="ECO:0000256" key="9">
    <source>
        <dbReference type="ARBA" id="ARBA00023239"/>
    </source>
</evidence>
<dbReference type="SUPFAM" id="SSF48150">
    <property type="entry name" value="DNA-glycosylase"/>
    <property type="match status" value="1"/>
</dbReference>
<evidence type="ECO:0000256" key="10">
    <source>
        <dbReference type="ARBA" id="ARBA00023295"/>
    </source>
</evidence>
<feature type="compositionally biased region" description="Polar residues" evidence="13">
    <location>
        <begin position="12"/>
        <end position="32"/>
    </location>
</feature>
<dbReference type="GO" id="GO:0051539">
    <property type="term" value="F:4 iron, 4 sulfur cluster binding"/>
    <property type="evidence" value="ECO:0007669"/>
    <property type="project" value="UniProtKB-KW"/>
</dbReference>
<keyword evidence="9 12" id="KW-0456">Lyase</keyword>
<dbReference type="FunCoup" id="S8E0S6">
    <property type="interactions" value="226"/>
</dbReference>
<comment type="caution">
    <text evidence="12">Lacks conserved residue(s) required for the propagation of feature annotation.</text>
</comment>
<comment type="similarity">
    <text evidence="1 12">Belongs to the Nth/MutY family.</text>
</comment>
<evidence type="ECO:0000256" key="2">
    <source>
        <dbReference type="ARBA" id="ARBA00022485"/>
    </source>
</evidence>
<dbReference type="eggNOG" id="KOG1921">
    <property type="taxonomic scope" value="Eukaryota"/>
</dbReference>
<dbReference type="CDD" id="cd00056">
    <property type="entry name" value="ENDO3c"/>
    <property type="match status" value="1"/>
</dbReference>
<keyword evidence="4 12" id="KW-0227">DNA damage</keyword>
<dbReference type="EC" id="4.2.99.18" evidence="12"/>
<dbReference type="HOGENOM" id="CLU_012862_4_0_1"/>
<keyword evidence="5 12" id="KW-0378">Hydrolase</keyword>
<dbReference type="InterPro" id="IPR011257">
    <property type="entry name" value="DNA_glycosylase"/>
</dbReference>